<dbReference type="PROSITE" id="PS50092">
    <property type="entry name" value="TSP1"/>
    <property type="match status" value="1"/>
</dbReference>
<evidence type="ECO:0000256" key="3">
    <source>
        <dbReference type="ARBA" id="ARBA00022729"/>
    </source>
</evidence>
<dbReference type="PANTHER" id="PTHR22906:SF43">
    <property type="entry name" value="PROPERDIN"/>
    <property type="match status" value="1"/>
</dbReference>
<dbReference type="Proteomes" id="UP000828390">
    <property type="component" value="Unassembled WGS sequence"/>
</dbReference>
<protein>
    <submittedName>
        <fullName evidence="6">Uncharacterized protein</fullName>
    </submittedName>
</protein>
<dbReference type="AlphaFoldDB" id="A0A9D4DVR0"/>
<name>A0A9D4DVR0_DREPO</name>
<reference evidence="6" key="1">
    <citation type="journal article" date="2019" name="bioRxiv">
        <title>The Genome of the Zebra Mussel, Dreissena polymorpha: A Resource for Invasive Species Research.</title>
        <authorList>
            <person name="McCartney M.A."/>
            <person name="Auch B."/>
            <person name="Kono T."/>
            <person name="Mallez S."/>
            <person name="Zhang Y."/>
            <person name="Obille A."/>
            <person name="Becker A."/>
            <person name="Abrahante J.E."/>
            <person name="Garbe J."/>
            <person name="Badalamenti J.P."/>
            <person name="Herman A."/>
            <person name="Mangelson H."/>
            <person name="Liachko I."/>
            <person name="Sullivan S."/>
            <person name="Sone E.D."/>
            <person name="Koren S."/>
            <person name="Silverstein K.A.T."/>
            <person name="Beckman K.B."/>
            <person name="Gohl D.M."/>
        </authorList>
    </citation>
    <scope>NUCLEOTIDE SEQUENCE</scope>
    <source>
        <strain evidence="6">Duluth1</strain>
        <tissue evidence="6">Whole animal</tissue>
    </source>
</reference>
<sequence>MFYMCIKDGGWSTWGSWQSCSVTCGVGRRLMSRICSNPSPTIYGKACEGNSEAFDVCVNRPCE</sequence>
<keyword evidence="3" id="KW-0732">Signal</keyword>
<dbReference type="FunFam" id="2.20.100.10:FF:000007">
    <property type="entry name" value="Thrombospondin 1"/>
    <property type="match status" value="1"/>
</dbReference>
<keyword evidence="2" id="KW-0964">Secreted</keyword>
<reference evidence="6" key="2">
    <citation type="submission" date="2020-11" db="EMBL/GenBank/DDBJ databases">
        <authorList>
            <person name="McCartney M.A."/>
            <person name="Auch B."/>
            <person name="Kono T."/>
            <person name="Mallez S."/>
            <person name="Becker A."/>
            <person name="Gohl D.M."/>
            <person name="Silverstein K.A.T."/>
            <person name="Koren S."/>
            <person name="Bechman K.B."/>
            <person name="Herman A."/>
            <person name="Abrahante J.E."/>
            <person name="Garbe J."/>
        </authorList>
    </citation>
    <scope>NUCLEOTIDE SEQUENCE</scope>
    <source>
        <strain evidence="6">Duluth1</strain>
        <tissue evidence="6">Whole animal</tissue>
    </source>
</reference>
<evidence type="ECO:0000256" key="2">
    <source>
        <dbReference type="ARBA" id="ARBA00022525"/>
    </source>
</evidence>
<dbReference type="Gene3D" id="2.20.100.10">
    <property type="entry name" value="Thrombospondin type-1 (TSP1) repeat"/>
    <property type="match status" value="1"/>
</dbReference>
<keyword evidence="4" id="KW-0677">Repeat</keyword>
<dbReference type="SMART" id="SM00209">
    <property type="entry name" value="TSP1"/>
    <property type="match status" value="1"/>
</dbReference>
<dbReference type="EMBL" id="JAIWYP010000010">
    <property type="protein sequence ID" value="KAH3754882.1"/>
    <property type="molecule type" value="Genomic_DNA"/>
</dbReference>
<dbReference type="PROSITE" id="PS51257">
    <property type="entry name" value="PROKAR_LIPOPROTEIN"/>
    <property type="match status" value="1"/>
</dbReference>
<comment type="subcellular location">
    <subcellularLocation>
        <location evidence="1">Secreted</location>
    </subcellularLocation>
</comment>
<dbReference type="InterPro" id="IPR036383">
    <property type="entry name" value="TSP1_rpt_sf"/>
</dbReference>
<accession>A0A9D4DVR0</accession>
<dbReference type="PANTHER" id="PTHR22906">
    <property type="entry name" value="PROPERDIN"/>
    <property type="match status" value="1"/>
</dbReference>
<comment type="caution">
    <text evidence="6">The sequence shown here is derived from an EMBL/GenBank/DDBJ whole genome shotgun (WGS) entry which is preliminary data.</text>
</comment>
<evidence type="ECO:0000313" key="7">
    <source>
        <dbReference type="Proteomes" id="UP000828390"/>
    </source>
</evidence>
<proteinExistence type="predicted"/>
<evidence type="ECO:0000256" key="5">
    <source>
        <dbReference type="ARBA" id="ARBA00023157"/>
    </source>
</evidence>
<dbReference type="SUPFAM" id="SSF82895">
    <property type="entry name" value="TSP-1 type 1 repeat"/>
    <property type="match status" value="1"/>
</dbReference>
<gene>
    <name evidence="6" type="ORF">DPMN_189565</name>
</gene>
<keyword evidence="5" id="KW-1015">Disulfide bond</keyword>
<organism evidence="6 7">
    <name type="scientific">Dreissena polymorpha</name>
    <name type="common">Zebra mussel</name>
    <name type="synonym">Mytilus polymorpha</name>
    <dbReference type="NCBI Taxonomy" id="45954"/>
    <lineage>
        <taxon>Eukaryota</taxon>
        <taxon>Metazoa</taxon>
        <taxon>Spiralia</taxon>
        <taxon>Lophotrochozoa</taxon>
        <taxon>Mollusca</taxon>
        <taxon>Bivalvia</taxon>
        <taxon>Autobranchia</taxon>
        <taxon>Heteroconchia</taxon>
        <taxon>Euheterodonta</taxon>
        <taxon>Imparidentia</taxon>
        <taxon>Neoheterodontei</taxon>
        <taxon>Myida</taxon>
        <taxon>Dreissenoidea</taxon>
        <taxon>Dreissenidae</taxon>
        <taxon>Dreissena</taxon>
    </lineage>
</organism>
<evidence type="ECO:0000256" key="1">
    <source>
        <dbReference type="ARBA" id="ARBA00004613"/>
    </source>
</evidence>
<evidence type="ECO:0000313" key="6">
    <source>
        <dbReference type="EMBL" id="KAH3754882.1"/>
    </source>
</evidence>
<dbReference type="InterPro" id="IPR000884">
    <property type="entry name" value="TSP1_rpt"/>
</dbReference>
<dbReference type="InterPro" id="IPR052065">
    <property type="entry name" value="Compl_asym_regulator"/>
</dbReference>
<evidence type="ECO:0000256" key="4">
    <source>
        <dbReference type="ARBA" id="ARBA00022737"/>
    </source>
</evidence>
<keyword evidence="7" id="KW-1185">Reference proteome</keyword>
<dbReference type="PRINTS" id="PR01705">
    <property type="entry name" value="TSP1REPEAT"/>
</dbReference>
<dbReference type="Pfam" id="PF00090">
    <property type="entry name" value="TSP_1"/>
    <property type="match status" value="1"/>
</dbReference>